<dbReference type="EMBL" id="HBFW01021501">
    <property type="protein sequence ID" value="CAD8942787.1"/>
    <property type="molecule type" value="Transcribed_RNA"/>
</dbReference>
<proteinExistence type="predicted"/>
<dbReference type="AlphaFoldDB" id="A0A7S1DBT8"/>
<feature type="compositionally biased region" description="Basic and acidic residues" evidence="2">
    <location>
        <begin position="207"/>
        <end position="219"/>
    </location>
</feature>
<dbReference type="SUPFAM" id="SSF52833">
    <property type="entry name" value="Thioredoxin-like"/>
    <property type="match status" value="2"/>
</dbReference>
<protein>
    <recommendedName>
        <fullName evidence="4">Selenoprotein W</fullName>
    </recommendedName>
</protein>
<dbReference type="NCBIfam" id="TIGR02174">
    <property type="entry name" value="CXXU_selWTH"/>
    <property type="match status" value="1"/>
</dbReference>
<evidence type="ECO:0008006" key="4">
    <source>
        <dbReference type="Google" id="ProtNLM"/>
    </source>
</evidence>
<dbReference type="Gene3D" id="3.40.30.10">
    <property type="entry name" value="Glutaredoxin"/>
    <property type="match status" value="2"/>
</dbReference>
<name>A0A7S1DBT8_CYCTE</name>
<sequence>MMRSAWMAQEILVAFPGEVTSVTLIPIRPPAPGGIYRVRRNKELVWDRKQEGGFPEADALKARLGRDMIRGRSQELDAGLSSSGLLEDCDTCPDPPHDNKDDEQLIEWEMPEKSLFADDRLSPMPHVGITYSIPQQWMMQSAWFAQELLTTFSEELNSVCLIPSSTKDIFMVELNGQLLWDRGEHGRFPQAKELKRLIRNQIVPTKDLGHSDDDDKKEMPIQQDMSDSEAADMRQYFGVM</sequence>
<dbReference type="PANTHER" id="PTHR36417:SF2">
    <property type="entry name" value="SELENOPROTEIN DOMAIN PROTEIN (AFU_ORTHOLOGUE AFUA_1G05220)"/>
    <property type="match status" value="1"/>
</dbReference>
<dbReference type="InterPro" id="IPR011893">
    <property type="entry name" value="Selenoprotein_Rdx-typ"/>
</dbReference>
<gene>
    <name evidence="3" type="ORF">CTEN0397_LOCUS13854</name>
</gene>
<dbReference type="InterPro" id="IPR036249">
    <property type="entry name" value="Thioredoxin-like_sf"/>
</dbReference>
<feature type="region of interest" description="Disordered" evidence="2">
    <location>
        <begin position="205"/>
        <end position="230"/>
    </location>
</feature>
<dbReference type="Pfam" id="PF10262">
    <property type="entry name" value="Rdx"/>
    <property type="match status" value="2"/>
</dbReference>
<evidence type="ECO:0000256" key="2">
    <source>
        <dbReference type="SAM" id="MobiDB-lite"/>
    </source>
</evidence>
<organism evidence="3">
    <name type="scientific">Cyclophora tenuis</name>
    <name type="common">Marine diatom</name>
    <dbReference type="NCBI Taxonomy" id="216820"/>
    <lineage>
        <taxon>Eukaryota</taxon>
        <taxon>Sar</taxon>
        <taxon>Stramenopiles</taxon>
        <taxon>Ochrophyta</taxon>
        <taxon>Bacillariophyta</taxon>
        <taxon>Fragilariophyceae</taxon>
        <taxon>Fragilariophycidae</taxon>
        <taxon>Cyclophorales</taxon>
        <taxon>Cyclophoraceae</taxon>
        <taxon>Cyclophora</taxon>
    </lineage>
</organism>
<dbReference type="PANTHER" id="PTHR36417">
    <property type="entry name" value="SELENOPROTEIN DOMAIN PROTEIN (AFU_ORTHOLOGUE AFUA_1G05220)"/>
    <property type="match status" value="1"/>
</dbReference>
<accession>A0A7S1DBT8</accession>
<evidence type="ECO:0000256" key="1">
    <source>
        <dbReference type="ARBA" id="ARBA00023284"/>
    </source>
</evidence>
<keyword evidence="1" id="KW-0676">Redox-active center</keyword>
<feature type="region of interest" description="Disordered" evidence="2">
    <location>
        <begin position="78"/>
        <end position="100"/>
    </location>
</feature>
<reference evidence="3" key="1">
    <citation type="submission" date="2021-01" db="EMBL/GenBank/DDBJ databases">
        <authorList>
            <person name="Corre E."/>
            <person name="Pelletier E."/>
            <person name="Niang G."/>
            <person name="Scheremetjew M."/>
            <person name="Finn R."/>
            <person name="Kale V."/>
            <person name="Holt S."/>
            <person name="Cochrane G."/>
            <person name="Meng A."/>
            <person name="Brown T."/>
            <person name="Cohen L."/>
        </authorList>
    </citation>
    <scope>NUCLEOTIDE SEQUENCE</scope>
    <source>
        <strain evidence="3">ECT3854</strain>
    </source>
</reference>
<evidence type="ECO:0000313" key="3">
    <source>
        <dbReference type="EMBL" id="CAD8942787.1"/>
    </source>
</evidence>